<evidence type="ECO:0000313" key="1">
    <source>
        <dbReference type="EMBL" id="SHG64269.1"/>
    </source>
</evidence>
<dbReference type="OrthoDB" id="8449396at2"/>
<dbReference type="EMBL" id="LT670818">
    <property type="protein sequence ID" value="SHG64269.1"/>
    <property type="molecule type" value="Genomic_DNA"/>
</dbReference>
<sequence length="292" mass="33121">MSPDEEILLYFKIAGPGIDAQTFANALLAFDELYRAINASANPGREIEVEFISSDQGSIRTIIRIFQKDTQTLLHAPVTLLILPILIAVVVTKLMSDTVTIVVDENSYVVEYGSEKIILPKDAAKTVERVDHDAAVRRTVRKFFSIVESDSNVTAVDFRRPIAPNQPVMPIEKNQFATLRDLPEVELPALPKKREEYHSRAPVVVLTAVLEKSKRKWQFLWRGQKISADIRDDSFFEKLANHEYEFGQGDTLTVDLVAEQEINDFVGAYETKTFYITKVHKHSRGPKQQTLF</sequence>
<evidence type="ECO:0000313" key="2">
    <source>
        <dbReference type="Proteomes" id="UP000190675"/>
    </source>
</evidence>
<reference evidence="1 2" key="1">
    <citation type="submission" date="2016-11" db="EMBL/GenBank/DDBJ databases">
        <authorList>
            <person name="Jaros S."/>
            <person name="Januszkiewicz K."/>
            <person name="Wedrychowicz H."/>
        </authorList>
    </citation>
    <scope>NUCLEOTIDE SEQUENCE [LARGE SCALE GENOMIC DNA]</scope>
    <source>
        <strain evidence="1 2">GAS242</strain>
    </source>
</reference>
<dbReference type="AlphaFoldDB" id="A0A1M5LHW1"/>
<organism evidence="1 2">
    <name type="scientific">Bradyrhizobium erythrophlei</name>
    <dbReference type="NCBI Taxonomy" id="1437360"/>
    <lineage>
        <taxon>Bacteria</taxon>
        <taxon>Pseudomonadati</taxon>
        <taxon>Pseudomonadota</taxon>
        <taxon>Alphaproteobacteria</taxon>
        <taxon>Hyphomicrobiales</taxon>
        <taxon>Nitrobacteraceae</taxon>
        <taxon>Bradyrhizobium</taxon>
    </lineage>
</organism>
<name>A0A1M5LHW1_9BRAD</name>
<dbReference type="RefSeq" id="WP_079567006.1">
    <property type="nucleotide sequence ID" value="NZ_LT670818.1"/>
</dbReference>
<protein>
    <submittedName>
        <fullName evidence="1">Uncharacterized protein</fullName>
    </submittedName>
</protein>
<proteinExistence type="predicted"/>
<gene>
    <name evidence="1" type="ORF">SAMN05444169_3460</name>
</gene>
<accession>A0A1M5LHW1</accession>
<dbReference type="Proteomes" id="UP000190675">
    <property type="component" value="Chromosome I"/>
</dbReference>